<accession>A0ABY4NCY4</accession>
<evidence type="ECO:0000313" key="3">
    <source>
        <dbReference type="Proteomes" id="UP001055868"/>
    </source>
</evidence>
<dbReference type="InterPro" id="IPR021944">
    <property type="entry name" value="DUF3560"/>
</dbReference>
<evidence type="ECO:0000256" key="1">
    <source>
        <dbReference type="SAM" id="MobiDB-lite"/>
    </source>
</evidence>
<name>A0ABY4NCY4_9MICO</name>
<reference evidence="2" key="1">
    <citation type="submission" date="2022-05" db="EMBL/GenBank/DDBJ databases">
        <title>Genomic analysis of Brachybacterium sp. CBA3104.</title>
        <authorList>
            <person name="Roh S.W."/>
            <person name="Kim Y.B."/>
            <person name="Kim Y."/>
        </authorList>
    </citation>
    <scope>NUCLEOTIDE SEQUENCE</scope>
    <source>
        <strain evidence="2">CBA3104</strain>
        <plasmid evidence="2">pCBA3104-01</plasmid>
    </source>
</reference>
<sequence>MTTLTITHTHLEGTLIEGTSRGDGSADALKANRWRWSRNLGSWYIRGSRDHDARTWQIDTTATQLREAGFTVEVDIDNTPRATADVESDRVERAAQRADALDAKSQRLQAASDARFATADGISESIPFGQPILVGHHSEARARRGAEKINTNMRAGIDAQNAARDAQRRANSARANTRPEHPSTTANRLDKLRAELRRIDRSRAIDRGRATREAAPLSDAQEGRYAEQTAHLREQITYWEGVRAEQIEQGRIADTSSVEVGDLVNVHGSDWWRVKRVNAKTFTVTYGHSQVRVPHHQVTAVRTADGHPKHP</sequence>
<feature type="compositionally biased region" description="Low complexity" evidence="1">
    <location>
        <begin position="160"/>
        <end position="176"/>
    </location>
</feature>
<proteinExistence type="predicted"/>
<dbReference type="Proteomes" id="UP001055868">
    <property type="component" value="Plasmid pCBA3104-01"/>
</dbReference>
<keyword evidence="3" id="KW-1185">Reference proteome</keyword>
<organism evidence="2 3">
    <name type="scientific">Brachybacterium kimchii</name>
    <dbReference type="NCBI Taxonomy" id="2942909"/>
    <lineage>
        <taxon>Bacteria</taxon>
        <taxon>Bacillati</taxon>
        <taxon>Actinomycetota</taxon>
        <taxon>Actinomycetes</taxon>
        <taxon>Micrococcales</taxon>
        <taxon>Dermabacteraceae</taxon>
        <taxon>Brachybacterium</taxon>
    </lineage>
</organism>
<geneLocation type="plasmid" evidence="2 3">
    <name>pCBA3104-01</name>
</geneLocation>
<dbReference type="RefSeq" id="WP_249481216.1">
    <property type="nucleotide sequence ID" value="NZ_CP097219.1"/>
</dbReference>
<dbReference type="EMBL" id="CP097219">
    <property type="protein sequence ID" value="UQN31792.1"/>
    <property type="molecule type" value="Genomic_DNA"/>
</dbReference>
<dbReference type="Pfam" id="PF12083">
    <property type="entry name" value="DUF3560"/>
    <property type="match status" value="1"/>
</dbReference>
<gene>
    <name evidence="2" type="ORF">M4486_19575</name>
</gene>
<keyword evidence="2" id="KW-0614">Plasmid</keyword>
<protein>
    <submittedName>
        <fullName evidence="2">DUF3560 domain-containing protein</fullName>
    </submittedName>
</protein>
<feature type="region of interest" description="Disordered" evidence="1">
    <location>
        <begin position="160"/>
        <end position="187"/>
    </location>
</feature>
<evidence type="ECO:0000313" key="2">
    <source>
        <dbReference type="EMBL" id="UQN31792.1"/>
    </source>
</evidence>